<sequence>MRCIAQYEDVLCELSHEIRTAGRVSNQASAELRSIVNNLPSEDYMHDLNSVRAIFVEMKPSKPSSLKRKTKPGKLRKRYEAAAKTRATKKAPR</sequence>
<evidence type="ECO:0000313" key="3">
    <source>
        <dbReference type="Proteomes" id="UP000535182"/>
    </source>
</evidence>
<reference evidence="2 3" key="1">
    <citation type="submission" date="2020-08" db="EMBL/GenBank/DDBJ databases">
        <title>Genomic Encyclopedia of Type Strains, Phase IV (KMG-V): Genome sequencing to study the core and pangenomes of soil and plant-associated prokaryotes.</title>
        <authorList>
            <person name="Whitman W."/>
        </authorList>
    </citation>
    <scope>NUCLEOTIDE SEQUENCE [LARGE SCALE GENOMIC DNA]</scope>
    <source>
        <strain evidence="2 3">X5P2</strain>
    </source>
</reference>
<dbReference type="Proteomes" id="UP000535182">
    <property type="component" value="Unassembled WGS sequence"/>
</dbReference>
<accession>A0A9X0U5G5</accession>
<keyword evidence="3" id="KW-1185">Reference proteome</keyword>
<gene>
    <name evidence="2" type="ORF">HDF14_004139</name>
</gene>
<organism evidence="2 3">
    <name type="scientific">Tunturiibacter gelidiferens</name>
    <dbReference type="NCBI Taxonomy" id="3069689"/>
    <lineage>
        <taxon>Bacteria</taxon>
        <taxon>Pseudomonadati</taxon>
        <taxon>Acidobacteriota</taxon>
        <taxon>Terriglobia</taxon>
        <taxon>Terriglobales</taxon>
        <taxon>Acidobacteriaceae</taxon>
        <taxon>Tunturiibacter</taxon>
    </lineage>
</organism>
<proteinExistence type="predicted"/>
<dbReference type="EMBL" id="JACHEB010000010">
    <property type="protein sequence ID" value="MBB5330504.1"/>
    <property type="molecule type" value="Genomic_DNA"/>
</dbReference>
<protein>
    <submittedName>
        <fullName evidence="2">Uncharacterized protein</fullName>
    </submittedName>
</protein>
<name>A0A9X0U5G5_9BACT</name>
<feature type="region of interest" description="Disordered" evidence="1">
    <location>
        <begin position="61"/>
        <end position="93"/>
    </location>
</feature>
<feature type="compositionally biased region" description="Basic residues" evidence="1">
    <location>
        <begin position="65"/>
        <end position="77"/>
    </location>
</feature>
<evidence type="ECO:0000256" key="1">
    <source>
        <dbReference type="SAM" id="MobiDB-lite"/>
    </source>
</evidence>
<dbReference type="AlphaFoldDB" id="A0A9X0U5G5"/>
<evidence type="ECO:0000313" key="2">
    <source>
        <dbReference type="EMBL" id="MBB5330504.1"/>
    </source>
</evidence>
<comment type="caution">
    <text evidence="2">The sequence shown here is derived from an EMBL/GenBank/DDBJ whole genome shotgun (WGS) entry which is preliminary data.</text>
</comment>